<name>A0A6L9L677_9BACT</name>
<accession>A0A6L9L677</accession>
<dbReference type="AlphaFoldDB" id="A0A6L9L677"/>
<dbReference type="EMBL" id="JAAFZH010000005">
    <property type="protein sequence ID" value="NDU96145.1"/>
    <property type="molecule type" value="Genomic_DNA"/>
</dbReference>
<evidence type="ECO:0000259" key="1">
    <source>
        <dbReference type="Pfam" id="PF14534"/>
    </source>
</evidence>
<evidence type="ECO:0000313" key="3">
    <source>
        <dbReference type="Proteomes" id="UP000474175"/>
    </source>
</evidence>
<dbReference type="RefSeq" id="WP_163949594.1">
    <property type="nucleotide sequence ID" value="NZ_JAAFZH010000005.1"/>
</dbReference>
<proteinExistence type="predicted"/>
<sequence length="196" mass="21307">MNDPIPIGYTIDVWPITLNEPKNGRWFPNPFKLTLIMTLKFSIRILAVFTALLLFAAGCHSPAPSTPATAEELSQMNRDFAAAINAKDVVAAANCYADEATLYPPNEPAVTGRQAILNYWKGAIDAGATHVSVKTIATGSEGNLGWETGQFQMDVKTPDGKIVVDKGRYTELLKRNTDGKWVSIMGMWNADAPPVP</sequence>
<feature type="domain" description="DUF4440" evidence="1">
    <location>
        <begin position="75"/>
        <end position="181"/>
    </location>
</feature>
<dbReference type="Gene3D" id="3.10.450.50">
    <property type="match status" value="1"/>
</dbReference>
<reference evidence="2 3" key="1">
    <citation type="submission" date="2020-02" db="EMBL/GenBank/DDBJ databases">
        <title>Draft genome sequence of two Spirosoma agri KCTC 52727 and Spirosoma terrae KCTC 52035.</title>
        <authorList>
            <person name="Rojas J."/>
            <person name="Ambika Manirajan B."/>
            <person name="Suarez C."/>
            <person name="Ratering S."/>
            <person name="Schnell S."/>
        </authorList>
    </citation>
    <scope>NUCLEOTIDE SEQUENCE [LARGE SCALE GENOMIC DNA]</scope>
    <source>
        <strain evidence="2 3">KCTC 52035</strain>
    </source>
</reference>
<dbReference type="Pfam" id="PF14534">
    <property type="entry name" value="DUF4440"/>
    <property type="match status" value="1"/>
</dbReference>
<dbReference type="Proteomes" id="UP000474175">
    <property type="component" value="Unassembled WGS sequence"/>
</dbReference>
<evidence type="ECO:0000313" key="2">
    <source>
        <dbReference type="EMBL" id="NDU96145.1"/>
    </source>
</evidence>
<gene>
    <name evidence="2" type="ORF">GK108_14785</name>
</gene>
<protein>
    <submittedName>
        <fullName evidence="2">DUF4440 domain-containing protein</fullName>
    </submittedName>
</protein>
<dbReference type="SUPFAM" id="SSF54427">
    <property type="entry name" value="NTF2-like"/>
    <property type="match status" value="1"/>
</dbReference>
<dbReference type="InterPro" id="IPR027843">
    <property type="entry name" value="DUF4440"/>
</dbReference>
<keyword evidence="3" id="KW-1185">Reference proteome</keyword>
<comment type="caution">
    <text evidence="2">The sequence shown here is derived from an EMBL/GenBank/DDBJ whole genome shotgun (WGS) entry which is preliminary data.</text>
</comment>
<organism evidence="2 3">
    <name type="scientific">Spirosoma terrae</name>
    <dbReference type="NCBI Taxonomy" id="1968276"/>
    <lineage>
        <taxon>Bacteria</taxon>
        <taxon>Pseudomonadati</taxon>
        <taxon>Bacteroidota</taxon>
        <taxon>Cytophagia</taxon>
        <taxon>Cytophagales</taxon>
        <taxon>Cytophagaceae</taxon>
        <taxon>Spirosoma</taxon>
    </lineage>
</organism>
<dbReference type="InterPro" id="IPR032710">
    <property type="entry name" value="NTF2-like_dom_sf"/>
</dbReference>